<accession>A0A1H6CRK7</accession>
<evidence type="ECO:0000256" key="1">
    <source>
        <dbReference type="ARBA" id="ARBA00004141"/>
    </source>
</evidence>
<evidence type="ECO:0000313" key="10">
    <source>
        <dbReference type="Proteomes" id="UP000236723"/>
    </source>
</evidence>
<feature type="compositionally biased region" description="Low complexity" evidence="6">
    <location>
        <begin position="293"/>
        <end position="314"/>
    </location>
</feature>
<feature type="region of interest" description="Disordered" evidence="6">
    <location>
        <begin position="286"/>
        <end position="332"/>
    </location>
</feature>
<keyword evidence="3 7" id="KW-0812">Transmembrane</keyword>
<dbReference type="Pfam" id="PF00892">
    <property type="entry name" value="EamA"/>
    <property type="match status" value="2"/>
</dbReference>
<dbReference type="GO" id="GO:0016020">
    <property type="term" value="C:membrane"/>
    <property type="evidence" value="ECO:0007669"/>
    <property type="project" value="UniProtKB-SubCell"/>
</dbReference>
<evidence type="ECO:0000256" key="2">
    <source>
        <dbReference type="ARBA" id="ARBA00007362"/>
    </source>
</evidence>
<dbReference type="PANTHER" id="PTHR32322">
    <property type="entry name" value="INNER MEMBRANE TRANSPORTER"/>
    <property type="match status" value="1"/>
</dbReference>
<dbReference type="InterPro" id="IPR000620">
    <property type="entry name" value="EamA_dom"/>
</dbReference>
<dbReference type="PANTHER" id="PTHR32322:SF2">
    <property type="entry name" value="EAMA DOMAIN-CONTAINING PROTEIN"/>
    <property type="match status" value="1"/>
</dbReference>
<protein>
    <submittedName>
        <fullName evidence="9">Permease of the drug/metabolite transporter (DMT) superfamily</fullName>
    </submittedName>
</protein>
<sequence>MSRRGWVLFALMSVIWGIPYLMIKVAVEGVSAPVLVFARTAVGAAVLLPLALHAHGPRELRDLLRRYWLPMLLFSVVEILAPWLLLADAERVLTSSMTGLLIAVSPVVSVLIVRLTGGAERLGAWQWAGLAVGFGGVTVLAAPELGGGDTWSIMEVLLTACGYALGTLITARWLKDVPALPMTALCLTFAALVYTPPAVMTWPDAVPSGRVLAALAGLALICTALAFLVFFALIREVGPSRALVFTYVNPAVAVLAGVLLLGEPLTVTIVVSFVLILGGSILAMTRRPDPDTTDPQPEPRAAAPEAAISATATSEHVDSENGGSEAVDSETR</sequence>
<dbReference type="EMBL" id="FNVO01000011">
    <property type="protein sequence ID" value="SEG75397.1"/>
    <property type="molecule type" value="Genomic_DNA"/>
</dbReference>
<feature type="transmembrane region" description="Helical" evidence="7">
    <location>
        <begin position="267"/>
        <end position="285"/>
    </location>
</feature>
<feature type="transmembrane region" description="Helical" evidence="7">
    <location>
        <begin position="151"/>
        <end position="171"/>
    </location>
</feature>
<keyword evidence="5 7" id="KW-0472">Membrane</keyword>
<feature type="transmembrane region" description="Helical" evidence="7">
    <location>
        <begin position="125"/>
        <end position="145"/>
    </location>
</feature>
<organism evidence="9 10">
    <name type="scientific">Thermomonospora echinospora</name>
    <dbReference type="NCBI Taxonomy" id="1992"/>
    <lineage>
        <taxon>Bacteria</taxon>
        <taxon>Bacillati</taxon>
        <taxon>Actinomycetota</taxon>
        <taxon>Actinomycetes</taxon>
        <taxon>Streptosporangiales</taxon>
        <taxon>Thermomonosporaceae</taxon>
        <taxon>Thermomonospora</taxon>
    </lineage>
</organism>
<feature type="transmembrane region" description="Helical" evidence="7">
    <location>
        <begin position="211"/>
        <end position="234"/>
    </location>
</feature>
<feature type="transmembrane region" description="Helical" evidence="7">
    <location>
        <begin position="7"/>
        <end position="27"/>
    </location>
</feature>
<feature type="domain" description="EamA" evidence="8">
    <location>
        <begin position="152"/>
        <end position="284"/>
    </location>
</feature>
<feature type="transmembrane region" description="Helical" evidence="7">
    <location>
        <begin position="67"/>
        <end position="86"/>
    </location>
</feature>
<name>A0A1H6CRK7_9ACTN</name>
<dbReference type="SUPFAM" id="SSF103481">
    <property type="entry name" value="Multidrug resistance efflux transporter EmrE"/>
    <property type="match status" value="2"/>
</dbReference>
<feature type="domain" description="EamA" evidence="8">
    <location>
        <begin position="5"/>
        <end position="140"/>
    </location>
</feature>
<evidence type="ECO:0000256" key="7">
    <source>
        <dbReference type="SAM" id="Phobius"/>
    </source>
</evidence>
<evidence type="ECO:0000259" key="8">
    <source>
        <dbReference type="Pfam" id="PF00892"/>
    </source>
</evidence>
<evidence type="ECO:0000256" key="3">
    <source>
        <dbReference type="ARBA" id="ARBA00022692"/>
    </source>
</evidence>
<dbReference type="OrthoDB" id="4630069at2"/>
<proteinExistence type="inferred from homology"/>
<dbReference type="AlphaFoldDB" id="A0A1H6CRK7"/>
<reference evidence="10" key="1">
    <citation type="submission" date="2016-10" db="EMBL/GenBank/DDBJ databases">
        <authorList>
            <person name="Varghese N."/>
            <person name="Submissions S."/>
        </authorList>
    </citation>
    <scope>NUCLEOTIDE SEQUENCE [LARGE SCALE GENOMIC DNA]</scope>
    <source>
        <strain evidence="10">DSM 43163</strain>
    </source>
</reference>
<feature type="transmembrane region" description="Helical" evidence="7">
    <location>
        <begin position="33"/>
        <end position="55"/>
    </location>
</feature>
<dbReference type="RefSeq" id="WP_103940038.1">
    <property type="nucleotide sequence ID" value="NZ_FNVO01000011.1"/>
</dbReference>
<feature type="transmembrane region" description="Helical" evidence="7">
    <location>
        <begin position="178"/>
        <end position="199"/>
    </location>
</feature>
<dbReference type="Proteomes" id="UP000236723">
    <property type="component" value="Unassembled WGS sequence"/>
</dbReference>
<feature type="transmembrane region" description="Helical" evidence="7">
    <location>
        <begin position="241"/>
        <end position="261"/>
    </location>
</feature>
<evidence type="ECO:0000256" key="6">
    <source>
        <dbReference type="SAM" id="MobiDB-lite"/>
    </source>
</evidence>
<keyword evidence="10" id="KW-1185">Reference proteome</keyword>
<feature type="transmembrane region" description="Helical" evidence="7">
    <location>
        <begin position="92"/>
        <end position="113"/>
    </location>
</feature>
<evidence type="ECO:0000313" key="9">
    <source>
        <dbReference type="EMBL" id="SEG75397.1"/>
    </source>
</evidence>
<dbReference type="InterPro" id="IPR037185">
    <property type="entry name" value="EmrE-like"/>
</dbReference>
<comment type="similarity">
    <text evidence="2">Belongs to the EamA transporter family.</text>
</comment>
<keyword evidence="4 7" id="KW-1133">Transmembrane helix</keyword>
<dbReference type="InterPro" id="IPR050638">
    <property type="entry name" value="AA-Vitamin_Transporters"/>
</dbReference>
<evidence type="ECO:0000256" key="4">
    <source>
        <dbReference type="ARBA" id="ARBA00022989"/>
    </source>
</evidence>
<comment type="subcellular location">
    <subcellularLocation>
        <location evidence="1">Membrane</location>
        <topology evidence="1">Multi-pass membrane protein</topology>
    </subcellularLocation>
</comment>
<gene>
    <name evidence="9" type="ORF">SAMN04489712_11132</name>
</gene>
<evidence type="ECO:0000256" key="5">
    <source>
        <dbReference type="ARBA" id="ARBA00023136"/>
    </source>
</evidence>